<protein>
    <submittedName>
        <fullName evidence="6">Bacitracin ABC transporter ATP-binding protein</fullName>
    </submittedName>
</protein>
<evidence type="ECO:0000259" key="5">
    <source>
        <dbReference type="PROSITE" id="PS50893"/>
    </source>
</evidence>
<evidence type="ECO:0000313" key="7">
    <source>
        <dbReference type="Proteomes" id="UP000637643"/>
    </source>
</evidence>
<dbReference type="PROSITE" id="PS00211">
    <property type="entry name" value="ABC_TRANSPORTER_1"/>
    <property type="match status" value="1"/>
</dbReference>
<dbReference type="InterPro" id="IPR027417">
    <property type="entry name" value="P-loop_NTPase"/>
</dbReference>
<dbReference type="RefSeq" id="WP_189030494.1">
    <property type="nucleotide sequence ID" value="NZ_BMKR01000034.1"/>
</dbReference>
<evidence type="ECO:0000256" key="3">
    <source>
        <dbReference type="ARBA" id="ARBA00022741"/>
    </source>
</evidence>
<dbReference type="InterPro" id="IPR003593">
    <property type="entry name" value="AAA+_ATPase"/>
</dbReference>
<gene>
    <name evidence="6" type="ORF">GCM10010912_54470</name>
</gene>
<dbReference type="Gene3D" id="3.40.50.300">
    <property type="entry name" value="P-loop containing nucleotide triphosphate hydrolases"/>
    <property type="match status" value="1"/>
</dbReference>
<keyword evidence="2" id="KW-0813">Transport</keyword>
<dbReference type="Proteomes" id="UP000637643">
    <property type="component" value="Unassembled WGS sequence"/>
</dbReference>
<dbReference type="InterPro" id="IPR050763">
    <property type="entry name" value="ABC_transporter_ATP-binding"/>
</dbReference>
<dbReference type="InterPro" id="IPR017871">
    <property type="entry name" value="ABC_transporter-like_CS"/>
</dbReference>
<keyword evidence="7" id="KW-1185">Reference proteome</keyword>
<organism evidence="6 7">
    <name type="scientific">Paenibacillus albidus</name>
    <dbReference type="NCBI Taxonomy" id="2041023"/>
    <lineage>
        <taxon>Bacteria</taxon>
        <taxon>Bacillati</taxon>
        <taxon>Bacillota</taxon>
        <taxon>Bacilli</taxon>
        <taxon>Bacillales</taxon>
        <taxon>Paenibacillaceae</taxon>
        <taxon>Paenibacillus</taxon>
    </lineage>
</organism>
<accession>A0A917CZD0</accession>
<evidence type="ECO:0000256" key="2">
    <source>
        <dbReference type="ARBA" id="ARBA00022448"/>
    </source>
</evidence>
<comment type="similarity">
    <text evidence="1">Belongs to the ABC transporter superfamily.</text>
</comment>
<proteinExistence type="inferred from homology"/>
<dbReference type="CDD" id="cd03230">
    <property type="entry name" value="ABC_DR_subfamily_A"/>
    <property type="match status" value="1"/>
</dbReference>
<dbReference type="AlphaFoldDB" id="A0A917CZD0"/>
<evidence type="ECO:0000256" key="4">
    <source>
        <dbReference type="ARBA" id="ARBA00022840"/>
    </source>
</evidence>
<evidence type="ECO:0000313" key="6">
    <source>
        <dbReference type="EMBL" id="GGG02819.1"/>
    </source>
</evidence>
<comment type="caution">
    <text evidence="6">The sequence shown here is derived from an EMBL/GenBank/DDBJ whole genome shotgun (WGS) entry which is preliminary data.</text>
</comment>
<dbReference type="InterPro" id="IPR003439">
    <property type="entry name" value="ABC_transporter-like_ATP-bd"/>
</dbReference>
<keyword evidence="4 6" id="KW-0067">ATP-binding</keyword>
<name>A0A917CZD0_9BACL</name>
<dbReference type="PANTHER" id="PTHR42711:SF5">
    <property type="entry name" value="ABC TRANSPORTER ATP-BINDING PROTEIN NATA"/>
    <property type="match status" value="1"/>
</dbReference>
<dbReference type="GO" id="GO:0005524">
    <property type="term" value="F:ATP binding"/>
    <property type="evidence" value="ECO:0007669"/>
    <property type="project" value="UniProtKB-KW"/>
</dbReference>
<dbReference type="EMBL" id="BMKR01000034">
    <property type="protein sequence ID" value="GGG02819.1"/>
    <property type="molecule type" value="Genomic_DNA"/>
</dbReference>
<reference evidence="6" key="1">
    <citation type="journal article" date="2014" name="Int. J. Syst. Evol. Microbiol.">
        <title>Complete genome sequence of Corynebacterium casei LMG S-19264T (=DSM 44701T), isolated from a smear-ripened cheese.</title>
        <authorList>
            <consortium name="US DOE Joint Genome Institute (JGI-PGF)"/>
            <person name="Walter F."/>
            <person name="Albersmeier A."/>
            <person name="Kalinowski J."/>
            <person name="Ruckert C."/>
        </authorList>
    </citation>
    <scope>NUCLEOTIDE SEQUENCE</scope>
    <source>
        <strain evidence="6">CGMCC 1.16134</strain>
    </source>
</reference>
<dbReference type="SMART" id="SM00382">
    <property type="entry name" value="AAA"/>
    <property type="match status" value="1"/>
</dbReference>
<reference evidence="6" key="2">
    <citation type="submission" date="2020-09" db="EMBL/GenBank/DDBJ databases">
        <authorList>
            <person name="Sun Q."/>
            <person name="Zhou Y."/>
        </authorList>
    </citation>
    <scope>NUCLEOTIDE SEQUENCE</scope>
    <source>
        <strain evidence="6">CGMCC 1.16134</strain>
    </source>
</reference>
<dbReference type="GO" id="GO:0016887">
    <property type="term" value="F:ATP hydrolysis activity"/>
    <property type="evidence" value="ECO:0007669"/>
    <property type="project" value="InterPro"/>
</dbReference>
<dbReference type="Pfam" id="PF00005">
    <property type="entry name" value="ABC_tran"/>
    <property type="match status" value="1"/>
</dbReference>
<sequence>MKSPIIEVRELSLSLQGKSILKRVNLVTHQAQICAFIGENGAGKTSTIRCIAGLYPPSEGVCTIFGEPSYGMSQHNRNRFGIVFDEGGIYSEMTAWEHMLFFGRLRGLDRSAIANQFQKLAHHFELKSNLPAGRFSKGMKQKLMVIRELLHEPELLILDEPFNGLDPDARIFLRDQLKEICLTQGTSILISSHDLFDIEKIADQVIMIQQGEIVANNTLQEITGTSEHYIVTCSNPKEVAEVIRQIEGMTVVSHDQHSVVFIINSDIIHHPLQTLLERQVEVNEFFKAKDSLEDFYRKTKQTAARNS</sequence>
<evidence type="ECO:0000256" key="1">
    <source>
        <dbReference type="ARBA" id="ARBA00005417"/>
    </source>
</evidence>
<feature type="domain" description="ABC transporter" evidence="5">
    <location>
        <begin position="6"/>
        <end position="235"/>
    </location>
</feature>
<keyword evidence="3" id="KW-0547">Nucleotide-binding</keyword>
<dbReference type="PANTHER" id="PTHR42711">
    <property type="entry name" value="ABC TRANSPORTER ATP-BINDING PROTEIN"/>
    <property type="match status" value="1"/>
</dbReference>
<dbReference type="PROSITE" id="PS50893">
    <property type="entry name" value="ABC_TRANSPORTER_2"/>
    <property type="match status" value="1"/>
</dbReference>
<dbReference type="SUPFAM" id="SSF52540">
    <property type="entry name" value="P-loop containing nucleoside triphosphate hydrolases"/>
    <property type="match status" value="1"/>
</dbReference>